<proteinExistence type="predicted"/>
<evidence type="ECO:0000313" key="2">
    <source>
        <dbReference type="Proteomes" id="UP000886501"/>
    </source>
</evidence>
<keyword evidence="2" id="KW-1185">Reference proteome</keyword>
<accession>A0ACB6ZRK5</accession>
<reference evidence="1" key="1">
    <citation type="submission" date="2019-10" db="EMBL/GenBank/DDBJ databases">
        <authorList>
            <consortium name="DOE Joint Genome Institute"/>
            <person name="Kuo A."/>
            <person name="Miyauchi S."/>
            <person name="Kiss E."/>
            <person name="Drula E."/>
            <person name="Kohler A."/>
            <person name="Sanchez-Garcia M."/>
            <person name="Andreopoulos B."/>
            <person name="Barry K.W."/>
            <person name="Bonito G."/>
            <person name="Buee M."/>
            <person name="Carver A."/>
            <person name="Chen C."/>
            <person name="Cichocki N."/>
            <person name="Clum A."/>
            <person name="Culley D."/>
            <person name="Crous P.W."/>
            <person name="Fauchery L."/>
            <person name="Girlanda M."/>
            <person name="Hayes R."/>
            <person name="Keri Z."/>
            <person name="Labutti K."/>
            <person name="Lipzen A."/>
            <person name="Lombard V."/>
            <person name="Magnuson J."/>
            <person name="Maillard F."/>
            <person name="Morin E."/>
            <person name="Murat C."/>
            <person name="Nolan M."/>
            <person name="Ohm R."/>
            <person name="Pangilinan J."/>
            <person name="Pereira M."/>
            <person name="Perotto S."/>
            <person name="Peter M."/>
            <person name="Riley R."/>
            <person name="Sitrit Y."/>
            <person name="Stielow B."/>
            <person name="Szollosi G."/>
            <person name="Zifcakova L."/>
            <person name="Stursova M."/>
            <person name="Spatafora J.W."/>
            <person name="Tedersoo L."/>
            <person name="Vaario L.-M."/>
            <person name="Yamada A."/>
            <person name="Yan M."/>
            <person name="Wang P."/>
            <person name="Xu J."/>
            <person name="Bruns T."/>
            <person name="Baldrian P."/>
            <person name="Vilgalys R."/>
            <person name="Henrissat B."/>
            <person name="Grigoriev I.V."/>
            <person name="Hibbett D."/>
            <person name="Nagy L.G."/>
            <person name="Martin F.M."/>
        </authorList>
    </citation>
    <scope>NUCLEOTIDE SEQUENCE</scope>
    <source>
        <strain evidence="1">P2</strain>
    </source>
</reference>
<reference evidence="1" key="2">
    <citation type="journal article" date="2020" name="Nat. Commun.">
        <title>Large-scale genome sequencing of mycorrhizal fungi provides insights into the early evolution of symbiotic traits.</title>
        <authorList>
            <person name="Miyauchi S."/>
            <person name="Kiss E."/>
            <person name="Kuo A."/>
            <person name="Drula E."/>
            <person name="Kohler A."/>
            <person name="Sanchez-Garcia M."/>
            <person name="Morin E."/>
            <person name="Andreopoulos B."/>
            <person name="Barry K.W."/>
            <person name="Bonito G."/>
            <person name="Buee M."/>
            <person name="Carver A."/>
            <person name="Chen C."/>
            <person name="Cichocki N."/>
            <person name="Clum A."/>
            <person name="Culley D."/>
            <person name="Crous P.W."/>
            <person name="Fauchery L."/>
            <person name="Girlanda M."/>
            <person name="Hayes R.D."/>
            <person name="Keri Z."/>
            <person name="LaButti K."/>
            <person name="Lipzen A."/>
            <person name="Lombard V."/>
            <person name="Magnuson J."/>
            <person name="Maillard F."/>
            <person name="Murat C."/>
            <person name="Nolan M."/>
            <person name="Ohm R.A."/>
            <person name="Pangilinan J."/>
            <person name="Pereira M.F."/>
            <person name="Perotto S."/>
            <person name="Peter M."/>
            <person name="Pfister S."/>
            <person name="Riley R."/>
            <person name="Sitrit Y."/>
            <person name="Stielow J.B."/>
            <person name="Szollosi G."/>
            <person name="Zifcakova L."/>
            <person name="Stursova M."/>
            <person name="Spatafora J.W."/>
            <person name="Tedersoo L."/>
            <person name="Vaario L.M."/>
            <person name="Yamada A."/>
            <person name="Yan M."/>
            <person name="Wang P."/>
            <person name="Xu J."/>
            <person name="Bruns T."/>
            <person name="Baldrian P."/>
            <person name="Vilgalys R."/>
            <person name="Dunand C."/>
            <person name="Henrissat B."/>
            <person name="Grigoriev I.V."/>
            <person name="Hibbett D."/>
            <person name="Nagy L.G."/>
            <person name="Martin F.M."/>
        </authorList>
    </citation>
    <scope>NUCLEOTIDE SEQUENCE</scope>
    <source>
        <strain evidence="1">P2</strain>
    </source>
</reference>
<dbReference type="Proteomes" id="UP000886501">
    <property type="component" value="Unassembled WGS sequence"/>
</dbReference>
<protein>
    <submittedName>
        <fullName evidence="1">Uncharacterized protein</fullName>
    </submittedName>
</protein>
<evidence type="ECO:0000313" key="1">
    <source>
        <dbReference type="EMBL" id="KAF9652061.1"/>
    </source>
</evidence>
<comment type="caution">
    <text evidence="1">The sequence shown here is derived from an EMBL/GenBank/DDBJ whole genome shotgun (WGS) entry which is preliminary data.</text>
</comment>
<sequence>MADQDFFSTNVSASNPKPGHTPESTDSFAKAIQSRFSSSSLILPPSLHLPSTSGSKKKPNKHGFSLSMPAPALSLPTPVPVASSSASSSTIPTHSPSSSQLLCSSHPPSDLDQFINDPECLILDIRSHAAFTTSRLANALSLSVPSTLLKRPLYSLEKLTLMLSSKSARTRFSAWAEASSILVYDADSFHIPEGSNLYGLLKKLRSEGYPSEKHLAWLKGGFISVWRERKNLVVSGPDKAQVEEDEEEEDTLEPLSPSQSTGLLRTSALPSSAFNLSSTTFHRPSRAPQHSPTQPTSLLPPARIHSSTAKSAPQSPPPQSQAVAFNPFYDTVRQNLELPQGIPERIPLTLPASVRERIADLPFRWLRHIARRAAPASRDYTPLECSAENTEGDTSSSSLCSSSSSAGDSDAGTTPPLSSSDAARPHQNLVEEGTEALAMQFYRIELGEQRRLMGVMQHHSSESGRVLTSSSGSPSSEENFEAPVPRVRHPKCRLNRTEVSFPYSITAGVEKGAKNR</sequence>
<dbReference type="EMBL" id="MU117971">
    <property type="protein sequence ID" value="KAF9652061.1"/>
    <property type="molecule type" value="Genomic_DNA"/>
</dbReference>
<organism evidence="1 2">
    <name type="scientific">Thelephora ganbajun</name>
    <name type="common">Ganba fungus</name>
    <dbReference type="NCBI Taxonomy" id="370292"/>
    <lineage>
        <taxon>Eukaryota</taxon>
        <taxon>Fungi</taxon>
        <taxon>Dikarya</taxon>
        <taxon>Basidiomycota</taxon>
        <taxon>Agaricomycotina</taxon>
        <taxon>Agaricomycetes</taxon>
        <taxon>Thelephorales</taxon>
        <taxon>Thelephoraceae</taxon>
        <taxon>Thelephora</taxon>
    </lineage>
</organism>
<name>A0ACB6ZRK5_THEGA</name>
<gene>
    <name evidence="1" type="ORF">BDM02DRAFT_352315</name>
</gene>